<protein>
    <submittedName>
        <fullName evidence="2">Uncharacterized protein</fullName>
    </submittedName>
</protein>
<gene>
    <name evidence="2" type="ORF">F3Y22_tig00110652pilonHSYRG00083</name>
</gene>
<dbReference type="AlphaFoldDB" id="A0A6A2ZXC5"/>
<dbReference type="Proteomes" id="UP000436088">
    <property type="component" value="Unassembled WGS sequence"/>
</dbReference>
<feature type="compositionally biased region" description="Low complexity" evidence="1">
    <location>
        <begin position="20"/>
        <end position="38"/>
    </location>
</feature>
<comment type="caution">
    <text evidence="2">The sequence shown here is derived from an EMBL/GenBank/DDBJ whole genome shotgun (WGS) entry which is preliminary data.</text>
</comment>
<proteinExistence type="predicted"/>
<feature type="region of interest" description="Disordered" evidence="1">
    <location>
        <begin position="1"/>
        <end position="42"/>
    </location>
</feature>
<keyword evidence="3" id="KW-1185">Reference proteome</keyword>
<evidence type="ECO:0000256" key="1">
    <source>
        <dbReference type="SAM" id="MobiDB-lite"/>
    </source>
</evidence>
<sequence length="95" mass="10582">MGMDSRLEIKVTNPKKGDNAAHPAAAASQPQPSVSLPSHDGHVRLLLEEEGQSHSRRRGHEGRRLMNFMPFKNWALAYSGLCFGKHCPFSNLHVH</sequence>
<accession>A0A6A2ZXC5</accession>
<organism evidence="2 3">
    <name type="scientific">Hibiscus syriacus</name>
    <name type="common">Rose of Sharon</name>
    <dbReference type="NCBI Taxonomy" id="106335"/>
    <lineage>
        <taxon>Eukaryota</taxon>
        <taxon>Viridiplantae</taxon>
        <taxon>Streptophyta</taxon>
        <taxon>Embryophyta</taxon>
        <taxon>Tracheophyta</taxon>
        <taxon>Spermatophyta</taxon>
        <taxon>Magnoliopsida</taxon>
        <taxon>eudicotyledons</taxon>
        <taxon>Gunneridae</taxon>
        <taxon>Pentapetalae</taxon>
        <taxon>rosids</taxon>
        <taxon>malvids</taxon>
        <taxon>Malvales</taxon>
        <taxon>Malvaceae</taxon>
        <taxon>Malvoideae</taxon>
        <taxon>Hibiscus</taxon>
    </lineage>
</organism>
<feature type="compositionally biased region" description="Basic and acidic residues" evidence="1">
    <location>
        <begin position="1"/>
        <end position="19"/>
    </location>
</feature>
<evidence type="ECO:0000313" key="3">
    <source>
        <dbReference type="Proteomes" id="UP000436088"/>
    </source>
</evidence>
<evidence type="ECO:0000313" key="2">
    <source>
        <dbReference type="EMBL" id="KAE8696681.1"/>
    </source>
</evidence>
<dbReference type="EMBL" id="VEPZ02001061">
    <property type="protein sequence ID" value="KAE8696681.1"/>
    <property type="molecule type" value="Genomic_DNA"/>
</dbReference>
<name>A0A6A2ZXC5_HIBSY</name>
<reference evidence="2" key="1">
    <citation type="submission" date="2019-09" db="EMBL/GenBank/DDBJ databases">
        <title>Draft genome information of white flower Hibiscus syriacus.</title>
        <authorList>
            <person name="Kim Y.-M."/>
        </authorList>
    </citation>
    <scope>NUCLEOTIDE SEQUENCE [LARGE SCALE GENOMIC DNA]</scope>
    <source>
        <strain evidence="2">YM2019G1</strain>
    </source>
</reference>